<evidence type="ECO:0000313" key="4">
    <source>
        <dbReference type="Proteomes" id="UP000267096"/>
    </source>
</evidence>
<evidence type="ECO:0000313" key="3">
    <source>
        <dbReference type="EMBL" id="VDK54104.1"/>
    </source>
</evidence>
<keyword evidence="4" id="KW-1185">Reference proteome</keyword>
<protein>
    <submittedName>
        <fullName evidence="5">DUF148 domain-containing protein</fullName>
    </submittedName>
</protein>
<feature type="signal peptide" evidence="1">
    <location>
        <begin position="1"/>
        <end position="20"/>
    </location>
</feature>
<accession>A0A0M3K3V7</accession>
<dbReference type="AlphaFoldDB" id="A0A0M3K3V7"/>
<proteinExistence type="predicted"/>
<dbReference type="Pfam" id="PF02520">
    <property type="entry name" value="ANIS5_cation-bd"/>
    <property type="match status" value="1"/>
</dbReference>
<name>A0A0M3K3V7_ANISI</name>
<organism evidence="5">
    <name type="scientific">Anisakis simplex</name>
    <name type="common">Herring worm</name>
    <dbReference type="NCBI Taxonomy" id="6269"/>
    <lineage>
        <taxon>Eukaryota</taxon>
        <taxon>Metazoa</taxon>
        <taxon>Ecdysozoa</taxon>
        <taxon>Nematoda</taxon>
        <taxon>Chromadorea</taxon>
        <taxon>Rhabditida</taxon>
        <taxon>Spirurina</taxon>
        <taxon>Ascaridomorpha</taxon>
        <taxon>Ascaridoidea</taxon>
        <taxon>Anisakidae</taxon>
        <taxon>Anisakis</taxon>
        <taxon>Anisakis simplex complex</taxon>
    </lineage>
</organism>
<keyword evidence="1" id="KW-0732">Signal</keyword>
<sequence>MHPYSLIVELLFAVIGFGASHEAPAKNTVTSKDATKITLPNCEVKATSPPRVTAAEEFLEIISMRNKTVDEIEKQFRAWADKQGGDVKENYNKAAAKLAEIVHAVDEVAESSPLEAHGRAAFDNIEDLLMNRNETIAEEIRTITDYVKQLANETSREMREFIQNEKAKINEKIEH</sequence>
<dbReference type="WBParaSite" id="ASIM_0001564801-mRNA-1">
    <property type="protein sequence ID" value="ASIM_0001564801-mRNA-1"/>
    <property type="gene ID" value="ASIM_0001564801"/>
</dbReference>
<dbReference type="InterPro" id="IPR003677">
    <property type="entry name" value="ANIS5_cation-bd"/>
</dbReference>
<feature type="chain" id="PRO_5043121233" evidence="1">
    <location>
        <begin position="21"/>
        <end position="175"/>
    </location>
</feature>
<evidence type="ECO:0000259" key="2">
    <source>
        <dbReference type="Pfam" id="PF02520"/>
    </source>
</evidence>
<gene>
    <name evidence="3" type="ORF">ASIM_LOCUS15055</name>
</gene>
<dbReference type="OrthoDB" id="10587558at2759"/>
<reference evidence="3 4" key="2">
    <citation type="submission" date="2018-11" db="EMBL/GenBank/DDBJ databases">
        <authorList>
            <consortium name="Pathogen Informatics"/>
        </authorList>
    </citation>
    <scope>NUCLEOTIDE SEQUENCE [LARGE SCALE GENOMIC DNA]</scope>
</reference>
<evidence type="ECO:0000313" key="5">
    <source>
        <dbReference type="WBParaSite" id="ASIM_0001564801-mRNA-1"/>
    </source>
</evidence>
<reference evidence="5" key="1">
    <citation type="submission" date="2017-02" db="UniProtKB">
        <authorList>
            <consortium name="WormBaseParasite"/>
        </authorList>
    </citation>
    <scope>IDENTIFICATION</scope>
</reference>
<evidence type="ECO:0000256" key="1">
    <source>
        <dbReference type="SAM" id="SignalP"/>
    </source>
</evidence>
<dbReference type="Proteomes" id="UP000267096">
    <property type="component" value="Unassembled WGS sequence"/>
</dbReference>
<feature type="domain" description="SXP/RAL-2 family protein Ani s 5-like cation-binding" evidence="2">
    <location>
        <begin position="54"/>
        <end position="155"/>
    </location>
</feature>
<dbReference type="EMBL" id="UYRR01032082">
    <property type="protein sequence ID" value="VDK54104.1"/>
    <property type="molecule type" value="Genomic_DNA"/>
</dbReference>